<dbReference type="EMBL" id="CP012898">
    <property type="protein sequence ID" value="ALJ04938.1"/>
    <property type="molecule type" value="Genomic_DNA"/>
</dbReference>
<dbReference type="KEGG" id="ahz:APS56_07290"/>
<reference evidence="3 4" key="1">
    <citation type="submission" date="2015-10" db="EMBL/GenBank/DDBJ databases">
        <authorList>
            <person name="Gilbert D.G."/>
        </authorList>
    </citation>
    <scope>NUCLEOTIDE SEQUENCE [LARGE SCALE GENOMIC DNA]</scope>
    <source>
        <strain evidence="4">HZ-22</strain>
    </source>
</reference>
<feature type="domain" description="DUF3857" evidence="2">
    <location>
        <begin position="57"/>
        <end position="198"/>
    </location>
</feature>
<evidence type="ECO:0000259" key="2">
    <source>
        <dbReference type="Pfam" id="PF12969"/>
    </source>
</evidence>
<proteinExistence type="predicted"/>
<dbReference type="Gene3D" id="2.60.120.1130">
    <property type="match status" value="1"/>
</dbReference>
<dbReference type="Pfam" id="PF12969">
    <property type="entry name" value="DUF3857"/>
    <property type="match status" value="1"/>
</dbReference>
<keyword evidence="4" id="KW-1185">Reference proteome</keyword>
<dbReference type="Gene3D" id="3.10.620.30">
    <property type="match status" value="1"/>
</dbReference>
<name>A0A0P0D871_9FLAO</name>
<evidence type="ECO:0000313" key="3">
    <source>
        <dbReference type="EMBL" id="ALJ04938.1"/>
    </source>
</evidence>
<protein>
    <recommendedName>
        <fullName evidence="2">DUF3857 domain-containing protein</fullName>
    </recommendedName>
</protein>
<dbReference type="STRING" id="1736674.APS56_07290"/>
<dbReference type="OrthoDB" id="8595007at2"/>
<organism evidence="3 4">
    <name type="scientific">Pseudalgibacter alginicilyticus</name>
    <dbReference type="NCBI Taxonomy" id="1736674"/>
    <lineage>
        <taxon>Bacteria</taxon>
        <taxon>Pseudomonadati</taxon>
        <taxon>Bacteroidota</taxon>
        <taxon>Flavobacteriia</taxon>
        <taxon>Flavobacteriales</taxon>
        <taxon>Flavobacteriaceae</taxon>
        <taxon>Pseudalgibacter</taxon>
    </lineage>
</organism>
<accession>A0A0P0D871</accession>
<dbReference type="SUPFAM" id="SSF54001">
    <property type="entry name" value="Cysteine proteinases"/>
    <property type="match status" value="1"/>
</dbReference>
<dbReference type="Proteomes" id="UP000057981">
    <property type="component" value="Chromosome"/>
</dbReference>
<feature type="chain" id="PRO_5006043416" description="DUF3857 domain-containing protein" evidence="1">
    <location>
        <begin position="21"/>
        <end position="639"/>
    </location>
</feature>
<dbReference type="PATRIC" id="fig|1736674.3.peg.1490"/>
<dbReference type="InterPro" id="IPR038765">
    <property type="entry name" value="Papain-like_cys_pep_sf"/>
</dbReference>
<dbReference type="AlphaFoldDB" id="A0A0P0D871"/>
<dbReference type="Gene3D" id="2.60.40.3140">
    <property type="match status" value="1"/>
</dbReference>
<sequence>MVIKYTINCLLLFMALVVSSQENIYTSFTIPDNLTQNANAVIRSHDIIVSLKSSKDMSVEIKRVITVLNKMGDRNIDAYLYYNSNVKINNLNVLVFDNLGNQIKKIKKNDFKDVSAVDGGTLYSDYRLKYLEYTPIMYPYTIEFISEIETDNTAFIDSFRPLDGYYVSVENSTYTLNYSEEISIRKKEKNFEKVQLHKEEIPGKIYYKVAELPAIKREDHSPSFRNMAPQVFFASEEFNYEGVMAKADDWSSMGKWFNNYLLNGRSTVSETTKQHILELVKGVENPVEKAKIVYRFVQDNTRYISVQVGIGGMQPISAEEVDKVKYGDCKGLTNYTKALLEVVGVKSNYTRLFASSSERINVDKEFVSFSGQTNHVILNIPMQNQDDIWLECTSQKLPFGFIGDFTDDRDVMVITPEGGEIKRTKKYQTEENIQLIKGYYSVSTNGEIFVNAKVSSKGIQYGDKYELESETPRNLDVHYKKRWKYINNIRIENIEIDNDKTNIQFNETINFNASNYSKLIGDRMLITVNALNRNTYIPDRYRERALPLKIYRGFKDIDEVEIELPTGFKVESLPKPKHLENKFGDYHAEIIVKDENTIIYKRQFLVNDGDYPKEDYEAFRDFYKEVAKLDNSKIALIKI</sequence>
<feature type="signal peptide" evidence="1">
    <location>
        <begin position="1"/>
        <end position="20"/>
    </location>
</feature>
<dbReference type="RefSeq" id="WP_054726643.1">
    <property type="nucleotide sequence ID" value="NZ_CP012898.1"/>
</dbReference>
<keyword evidence="1" id="KW-0732">Signal</keyword>
<dbReference type="InterPro" id="IPR024618">
    <property type="entry name" value="DUF3857"/>
</dbReference>
<evidence type="ECO:0000256" key="1">
    <source>
        <dbReference type="SAM" id="SignalP"/>
    </source>
</evidence>
<gene>
    <name evidence="3" type="ORF">APS56_07290</name>
</gene>
<evidence type="ECO:0000313" key="4">
    <source>
        <dbReference type="Proteomes" id="UP000057981"/>
    </source>
</evidence>